<evidence type="ECO:0000256" key="5">
    <source>
        <dbReference type="ARBA" id="ARBA00022729"/>
    </source>
</evidence>
<feature type="transmembrane region" description="Helical" evidence="10">
    <location>
        <begin position="347"/>
        <end position="373"/>
    </location>
</feature>
<comment type="similarity">
    <text evidence="3 10">Belongs to the nonaspanin (TM9SF) (TC 9.A.2) family.</text>
</comment>
<comment type="caution">
    <text evidence="11">The sequence shown here is derived from an EMBL/GenBank/DDBJ whole genome shotgun (WGS) entry which is preliminary data.</text>
</comment>
<reference evidence="11 12" key="1">
    <citation type="journal article" date="2019" name="Plant Biotechnol. J.">
        <title>The red bayberry genome and genetic basis of sex determination.</title>
        <authorList>
            <person name="Jia H.M."/>
            <person name="Jia H.J."/>
            <person name="Cai Q.L."/>
            <person name="Wang Y."/>
            <person name="Zhao H.B."/>
            <person name="Yang W.F."/>
            <person name="Wang G.Y."/>
            <person name="Li Y.H."/>
            <person name="Zhan D.L."/>
            <person name="Shen Y.T."/>
            <person name="Niu Q.F."/>
            <person name="Chang L."/>
            <person name="Qiu J."/>
            <person name="Zhao L."/>
            <person name="Xie H.B."/>
            <person name="Fu W.Y."/>
            <person name="Jin J."/>
            <person name="Li X.W."/>
            <person name="Jiao Y."/>
            <person name="Zhou C.C."/>
            <person name="Tu T."/>
            <person name="Chai C.Y."/>
            <person name="Gao J.L."/>
            <person name="Fan L.J."/>
            <person name="van de Weg E."/>
            <person name="Wang J.Y."/>
            <person name="Gao Z.S."/>
        </authorList>
    </citation>
    <scope>NUCLEOTIDE SEQUENCE [LARGE SCALE GENOMIC DNA]</scope>
    <source>
        <tissue evidence="11">Leaves</tissue>
    </source>
</reference>
<keyword evidence="7 10" id="KW-1133">Transmembrane helix</keyword>
<name>A0A6A1V431_9ROSI</name>
<keyword evidence="9 10" id="KW-0472">Membrane</keyword>
<evidence type="ECO:0000313" key="11">
    <source>
        <dbReference type="EMBL" id="KAB1206000.1"/>
    </source>
</evidence>
<comment type="subcellular location">
    <subcellularLocation>
        <location evidence="1">Endosome membrane</location>
        <topology evidence="1">Multi-pass membrane protein</topology>
    </subcellularLocation>
    <subcellularLocation>
        <location evidence="2">Golgi apparatus membrane</location>
        <topology evidence="2">Multi-pass membrane protein</topology>
    </subcellularLocation>
</comment>
<evidence type="ECO:0000256" key="3">
    <source>
        <dbReference type="ARBA" id="ARBA00005227"/>
    </source>
</evidence>
<feature type="transmembrane region" description="Helical" evidence="10">
    <location>
        <begin position="283"/>
        <end position="305"/>
    </location>
</feature>
<evidence type="ECO:0000256" key="10">
    <source>
        <dbReference type="RuleBase" id="RU363079"/>
    </source>
</evidence>
<feature type="transmembrane region" description="Helical" evidence="10">
    <location>
        <begin position="379"/>
        <end position="399"/>
    </location>
</feature>
<dbReference type="EMBL" id="RXIC02000025">
    <property type="protein sequence ID" value="KAB1206000.1"/>
    <property type="molecule type" value="Genomic_DNA"/>
</dbReference>
<keyword evidence="12" id="KW-1185">Reference proteome</keyword>
<gene>
    <name evidence="11" type="ORF">CJ030_MR7G025714</name>
</gene>
<dbReference type="PANTHER" id="PTHR10766">
    <property type="entry name" value="TRANSMEMBRANE 9 SUPERFAMILY PROTEIN"/>
    <property type="match status" value="1"/>
</dbReference>
<evidence type="ECO:0000256" key="1">
    <source>
        <dbReference type="ARBA" id="ARBA00004337"/>
    </source>
</evidence>
<dbReference type="OrthoDB" id="1666796at2759"/>
<dbReference type="AlphaFoldDB" id="A0A6A1V431"/>
<feature type="chain" id="PRO_5025709284" description="Transmembrane 9 superfamily member" evidence="10">
    <location>
        <begin position="23"/>
        <end position="645"/>
    </location>
</feature>
<feature type="transmembrane region" description="Helical" evidence="10">
    <location>
        <begin position="420"/>
        <end position="440"/>
    </location>
</feature>
<dbReference type="Proteomes" id="UP000516437">
    <property type="component" value="Chromosome 7"/>
</dbReference>
<evidence type="ECO:0000256" key="7">
    <source>
        <dbReference type="ARBA" id="ARBA00022989"/>
    </source>
</evidence>
<feature type="transmembrane region" description="Helical" evidence="10">
    <location>
        <begin position="506"/>
        <end position="530"/>
    </location>
</feature>
<dbReference type="GO" id="GO:0000139">
    <property type="term" value="C:Golgi membrane"/>
    <property type="evidence" value="ECO:0007669"/>
    <property type="project" value="UniProtKB-SubCell"/>
</dbReference>
<evidence type="ECO:0000256" key="9">
    <source>
        <dbReference type="ARBA" id="ARBA00023136"/>
    </source>
</evidence>
<evidence type="ECO:0000256" key="8">
    <source>
        <dbReference type="ARBA" id="ARBA00023034"/>
    </source>
</evidence>
<feature type="transmembrane region" description="Helical" evidence="10">
    <location>
        <begin position="536"/>
        <end position="563"/>
    </location>
</feature>
<sequence length="645" mass="74338">MARGPLALLRWTCLSLLLFVHASHCFYLPGVAPQDFQNGDELKVKVNKLTSTKTQLPYSYYSLPYCAPKKIVDSAENLGEILRGDRIENSPYVFKMGEPQMCNIVCRVTLNAKTAKEFKEKIDDEYRVNMILDNLPLVFPIRRPDLENSIAYQHGYHVGLRGQYAGSKEEKHFIHNHLTFTVKFHKDPVTDYQGLLDLSIKHEYEGLWNEKKMRLRTCDPHAKSTVTNSDSPQAVDDKREIIFTYDVEFPGLSYLFLFFLESEVKWASRWDTYLLMADDQIHWFSIVNSLMIVLFLSGMVAMIMLRTLYRDISRYNQLETQEEAQEETGWKLVHGDVFRLPSNSDLLCIYVGTGVQFFGMILVTMVFAVLGFLSPSNRGGLMTAMLLLWVFMGIFAGYASARLYKMFKGMEWKKITLKTAVMFPATVFTMFFILNGIIWGEKSSGAVPFGTMFALVFLWFGISVPLVFVGSYVGFKKPAIEDPVKTNKIPRQIPEQAWYMNPAFSILIGGILPFGAVFIELFFILTSIWLQQFYYIFGFLFIVFVILIITCAEITIVLCYFQLCSEDYLWWWRSYLTAGSSALYLFLYATFYFFTKLEITKLVSGILYFGYMLIASYAFFVLTGTIGFYACLWFTRLIYSSVKID</sequence>
<proteinExistence type="inferred from homology"/>
<evidence type="ECO:0000313" key="12">
    <source>
        <dbReference type="Proteomes" id="UP000516437"/>
    </source>
</evidence>
<dbReference type="InterPro" id="IPR036259">
    <property type="entry name" value="MFS_trans_sf"/>
</dbReference>
<evidence type="ECO:0000256" key="6">
    <source>
        <dbReference type="ARBA" id="ARBA00022753"/>
    </source>
</evidence>
<feature type="transmembrane region" description="Helical" evidence="10">
    <location>
        <begin position="606"/>
        <end position="634"/>
    </location>
</feature>
<keyword evidence="8" id="KW-0333">Golgi apparatus</keyword>
<dbReference type="Pfam" id="PF02990">
    <property type="entry name" value="EMP70"/>
    <property type="match status" value="1"/>
</dbReference>
<dbReference type="GO" id="GO:0072657">
    <property type="term" value="P:protein localization to membrane"/>
    <property type="evidence" value="ECO:0007669"/>
    <property type="project" value="TreeGrafter"/>
</dbReference>
<dbReference type="SUPFAM" id="SSF103473">
    <property type="entry name" value="MFS general substrate transporter"/>
    <property type="match status" value="1"/>
</dbReference>
<evidence type="ECO:0000256" key="2">
    <source>
        <dbReference type="ARBA" id="ARBA00004653"/>
    </source>
</evidence>
<dbReference type="InterPro" id="IPR004240">
    <property type="entry name" value="EMP70"/>
</dbReference>
<feature type="transmembrane region" description="Helical" evidence="10">
    <location>
        <begin position="452"/>
        <end position="475"/>
    </location>
</feature>
<organism evidence="11 12">
    <name type="scientific">Morella rubra</name>
    <name type="common">Chinese bayberry</name>
    <dbReference type="NCBI Taxonomy" id="262757"/>
    <lineage>
        <taxon>Eukaryota</taxon>
        <taxon>Viridiplantae</taxon>
        <taxon>Streptophyta</taxon>
        <taxon>Embryophyta</taxon>
        <taxon>Tracheophyta</taxon>
        <taxon>Spermatophyta</taxon>
        <taxon>Magnoliopsida</taxon>
        <taxon>eudicotyledons</taxon>
        <taxon>Gunneridae</taxon>
        <taxon>Pentapetalae</taxon>
        <taxon>rosids</taxon>
        <taxon>fabids</taxon>
        <taxon>Fagales</taxon>
        <taxon>Myricaceae</taxon>
        <taxon>Morella</taxon>
    </lineage>
</organism>
<evidence type="ECO:0000256" key="4">
    <source>
        <dbReference type="ARBA" id="ARBA00022692"/>
    </source>
</evidence>
<dbReference type="PANTHER" id="PTHR10766:SF154">
    <property type="entry name" value="TRANSMEMBRANE 9 SUPERFAMILY MEMBER 10"/>
    <property type="match status" value="1"/>
</dbReference>
<keyword evidence="6" id="KW-0967">Endosome</keyword>
<keyword evidence="4 10" id="KW-0812">Transmembrane</keyword>
<accession>A0A6A1V431</accession>
<keyword evidence="5 10" id="KW-0732">Signal</keyword>
<feature type="signal peptide" evidence="10">
    <location>
        <begin position="1"/>
        <end position="22"/>
    </location>
</feature>
<feature type="transmembrane region" description="Helical" evidence="10">
    <location>
        <begin position="575"/>
        <end position="594"/>
    </location>
</feature>
<dbReference type="GO" id="GO:0010008">
    <property type="term" value="C:endosome membrane"/>
    <property type="evidence" value="ECO:0007669"/>
    <property type="project" value="UniProtKB-SubCell"/>
</dbReference>
<protein>
    <recommendedName>
        <fullName evidence="10">Transmembrane 9 superfamily member</fullName>
    </recommendedName>
</protein>